<dbReference type="PROSITE" id="PS00895">
    <property type="entry name" value="3_HYDROXYISOBUT_DH"/>
    <property type="match status" value="1"/>
</dbReference>
<dbReference type="eggNOG" id="COG2084">
    <property type="taxonomic scope" value="Bacteria"/>
</dbReference>
<dbReference type="GO" id="GO:0051287">
    <property type="term" value="F:NAD binding"/>
    <property type="evidence" value="ECO:0007669"/>
    <property type="project" value="InterPro"/>
</dbReference>
<evidence type="ECO:0000259" key="6">
    <source>
        <dbReference type="Pfam" id="PF14833"/>
    </source>
</evidence>
<evidence type="ECO:0000256" key="3">
    <source>
        <dbReference type="ARBA" id="ARBA00023027"/>
    </source>
</evidence>
<evidence type="ECO:0000256" key="4">
    <source>
        <dbReference type="PIRSR" id="PIRSR000103-1"/>
    </source>
</evidence>
<evidence type="ECO:0000313" key="8">
    <source>
        <dbReference type="Proteomes" id="UP000005019"/>
    </source>
</evidence>
<dbReference type="Gene3D" id="1.10.1040.10">
    <property type="entry name" value="N-(1-d-carboxylethyl)-l-norvaline Dehydrogenase, domain 2"/>
    <property type="match status" value="1"/>
</dbReference>
<keyword evidence="2" id="KW-0560">Oxidoreductase</keyword>
<protein>
    <submittedName>
        <fullName evidence="7">2-hydroxy-3-oxopropionate reductase, garR</fullName>
    </submittedName>
</protein>
<dbReference type="STRING" id="1000565.METUNv1_00876"/>
<dbReference type="InterPro" id="IPR006115">
    <property type="entry name" value="6PGDH_NADP-bd"/>
</dbReference>
<dbReference type="InterPro" id="IPR002204">
    <property type="entry name" value="3-OH-isobutyrate_DH-rel_CS"/>
</dbReference>
<dbReference type="PANTHER" id="PTHR43060">
    <property type="entry name" value="3-HYDROXYISOBUTYRATE DEHYDROGENASE-LIKE 1, MITOCHONDRIAL-RELATED"/>
    <property type="match status" value="1"/>
</dbReference>
<evidence type="ECO:0000256" key="2">
    <source>
        <dbReference type="ARBA" id="ARBA00023002"/>
    </source>
</evidence>
<dbReference type="OrthoDB" id="9777604at2"/>
<dbReference type="InterPro" id="IPR015815">
    <property type="entry name" value="HIBADH-related"/>
</dbReference>
<evidence type="ECO:0000313" key="7">
    <source>
        <dbReference type="EMBL" id="EGK73038.1"/>
    </source>
</evidence>
<evidence type="ECO:0000259" key="5">
    <source>
        <dbReference type="Pfam" id="PF03446"/>
    </source>
</evidence>
<comment type="caution">
    <text evidence="7">The sequence shown here is derived from an EMBL/GenBank/DDBJ whole genome shotgun (WGS) entry which is preliminary data.</text>
</comment>
<dbReference type="PANTHER" id="PTHR43060:SF15">
    <property type="entry name" value="3-HYDROXYISOBUTYRATE DEHYDROGENASE-LIKE 1, MITOCHONDRIAL-RELATED"/>
    <property type="match status" value="1"/>
</dbReference>
<dbReference type="Pfam" id="PF03446">
    <property type="entry name" value="NAD_binding_2"/>
    <property type="match status" value="1"/>
</dbReference>
<dbReference type="GO" id="GO:0016491">
    <property type="term" value="F:oxidoreductase activity"/>
    <property type="evidence" value="ECO:0007669"/>
    <property type="project" value="UniProtKB-KW"/>
</dbReference>
<organism evidence="7 8">
    <name type="scientific">Methyloversatilis universalis (strain ATCC BAA-1314 / DSM 25237 / JCM 13912 / CCUG 52030 / FAM5)</name>
    <dbReference type="NCBI Taxonomy" id="1000565"/>
    <lineage>
        <taxon>Bacteria</taxon>
        <taxon>Pseudomonadati</taxon>
        <taxon>Pseudomonadota</taxon>
        <taxon>Betaproteobacteria</taxon>
        <taxon>Nitrosomonadales</taxon>
        <taxon>Sterolibacteriaceae</taxon>
        <taxon>Methyloversatilis</taxon>
    </lineage>
</organism>
<comment type="similarity">
    <text evidence="1">Belongs to the HIBADH-related family.</text>
</comment>
<dbReference type="RefSeq" id="WP_008059196.1">
    <property type="nucleotide sequence ID" value="NZ_AFHG01000030.1"/>
</dbReference>
<proteinExistence type="inferred from homology"/>
<name>F5R9G8_METUF</name>
<keyword evidence="8" id="KW-1185">Reference proteome</keyword>
<dbReference type="Pfam" id="PF14833">
    <property type="entry name" value="NAD_binding_11"/>
    <property type="match status" value="1"/>
</dbReference>
<gene>
    <name evidence="7" type="ORF">METUNv1_00876</name>
</gene>
<feature type="domain" description="3-hydroxyisobutyrate dehydrogenase-like NAD-binding" evidence="6">
    <location>
        <begin position="164"/>
        <end position="283"/>
    </location>
</feature>
<dbReference type="Gene3D" id="3.40.50.720">
    <property type="entry name" value="NAD(P)-binding Rossmann-like Domain"/>
    <property type="match status" value="1"/>
</dbReference>
<feature type="active site" evidence="4">
    <location>
        <position position="170"/>
    </location>
</feature>
<dbReference type="GO" id="GO:0016054">
    <property type="term" value="P:organic acid catabolic process"/>
    <property type="evidence" value="ECO:0007669"/>
    <property type="project" value="UniProtKB-ARBA"/>
</dbReference>
<dbReference type="SUPFAM" id="SSF51735">
    <property type="entry name" value="NAD(P)-binding Rossmann-fold domains"/>
    <property type="match status" value="1"/>
</dbReference>
<dbReference type="InterPro" id="IPR036291">
    <property type="entry name" value="NAD(P)-bd_dom_sf"/>
</dbReference>
<accession>F5R9G8</accession>
<reference evidence="7 8" key="1">
    <citation type="journal article" date="2011" name="J. Bacteriol.">
        <title>Genome sequence of Methyloversatilis universalis FAM5T, a methylotrophic representative of the order Rhodocyclales.</title>
        <authorList>
            <person name="Kittichotirat W."/>
            <person name="Good N.M."/>
            <person name="Hall R."/>
            <person name="Bringel F."/>
            <person name="Lajus A."/>
            <person name="Medigue C."/>
            <person name="Smalley N.E."/>
            <person name="Beck D."/>
            <person name="Bumgarner R."/>
            <person name="Vuilleumier S."/>
            <person name="Kalyuzhnaya M.G."/>
        </authorList>
    </citation>
    <scope>NUCLEOTIDE SEQUENCE [LARGE SCALE GENOMIC DNA]</scope>
    <source>
        <strain evidence="8">ATCC BAA-1314 / JCM 13912 / FAM5</strain>
    </source>
</reference>
<dbReference type="EMBL" id="AFHG01000030">
    <property type="protein sequence ID" value="EGK73038.1"/>
    <property type="molecule type" value="Genomic_DNA"/>
</dbReference>
<dbReference type="PIRSF" id="PIRSF000103">
    <property type="entry name" value="HIBADH"/>
    <property type="match status" value="1"/>
</dbReference>
<feature type="domain" description="6-phosphogluconate dehydrogenase NADP-binding" evidence="5">
    <location>
        <begin position="2"/>
        <end position="161"/>
    </location>
</feature>
<evidence type="ECO:0000256" key="1">
    <source>
        <dbReference type="ARBA" id="ARBA00009080"/>
    </source>
</evidence>
<dbReference type="InterPro" id="IPR008927">
    <property type="entry name" value="6-PGluconate_DH-like_C_sf"/>
</dbReference>
<dbReference type="InterPro" id="IPR013328">
    <property type="entry name" value="6PGD_dom2"/>
</dbReference>
<sequence length="291" mass="29820">MKIGFIGLGVMGRAMVANLLRAGHEVTVWARRAESMQPLQALGARTAASPADCARGMEAVCTIVTTGDDVRQVVLGPQGVIEGAQPGCVLIDHSTIPPSVARDIAAALAARDIDMLDAPVSGGERGAIDATLSIMAGGDAAVFERMKPLLSAVGRTLVHVGPTGAGQVTKACNQLILCAFIEAAAEAARLAAASGVDFGKVREAMLHGSAGSKALELFGGKMAGRDFSAGVQSRLHHKDMGIVLGEAVQLGLAMPLSASVWQQLNALMAHGGGTLDTSALLTVLERQSSPR</sequence>
<dbReference type="SUPFAM" id="SSF48179">
    <property type="entry name" value="6-phosphogluconate dehydrogenase C-terminal domain-like"/>
    <property type="match status" value="1"/>
</dbReference>
<keyword evidence="3" id="KW-0520">NAD</keyword>
<dbReference type="Proteomes" id="UP000005019">
    <property type="component" value="Unassembled WGS sequence"/>
</dbReference>
<dbReference type="GO" id="GO:0050661">
    <property type="term" value="F:NADP binding"/>
    <property type="evidence" value="ECO:0007669"/>
    <property type="project" value="InterPro"/>
</dbReference>
<dbReference type="InterPro" id="IPR029154">
    <property type="entry name" value="HIBADH-like_NADP-bd"/>
</dbReference>
<dbReference type="AlphaFoldDB" id="F5R9G8"/>